<evidence type="ECO:0000313" key="1">
    <source>
        <dbReference type="EMBL" id="CAK0855051.1"/>
    </source>
</evidence>
<gene>
    <name evidence="1" type="ORF">PCOR1329_LOCUS45897</name>
</gene>
<name>A0ABN9U7D5_9DINO</name>
<reference evidence="1" key="1">
    <citation type="submission" date="2023-10" db="EMBL/GenBank/DDBJ databases">
        <authorList>
            <person name="Chen Y."/>
            <person name="Shah S."/>
            <person name="Dougan E. K."/>
            <person name="Thang M."/>
            <person name="Chan C."/>
        </authorList>
    </citation>
    <scope>NUCLEOTIDE SEQUENCE [LARGE SCALE GENOMIC DNA]</scope>
</reference>
<sequence length="309" mass="33869">MAGPCEGEPLLAVPPGLESVRVGVEKTFIHVDEEGTRSFDHVRKNAERTLGEGDHHWQLCHEVLKPEADGGGGGGLPASLLFSAPARSPFAATSAAQTRVEGLKAERRRHADELMALFRMCGPEMTVPEFQRLQAKDEFVELMRKYNIEDNVKEVDDSVEPWAYKFLGGGGQAGGAEAPGRPRGEDDGGVALGRSFFEQVMAAGRGTDMFAGDGRLKTESLKACCAMAMVHRMSYPSAGDCKDATTKLCEPCGYFHKKWSVIDESKGDRCSKGVDCPFCHVCSTADRNRFKKANQKDRWKAKHDTKQTR</sequence>
<dbReference type="Proteomes" id="UP001189429">
    <property type="component" value="Unassembled WGS sequence"/>
</dbReference>
<evidence type="ECO:0008006" key="3">
    <source>
        <dbReference type="Google" id="ProtNLM"/>
    </source>
</evidence>
<comment type="caution">
    <text evidence="1">The sequence shown here is derived from an EMBL/GenBank/DDBJ whole genome shotgun (WGS) entry which is preliminary data.</text>
</comment>
<proteinExistence type="predicted"/>
<keyword evidence="2" id="KW-1185">Reference proteome</keyword>
<protein>
    <recommendedName>
        <fullName evidence="3">C3H1-type domain-containing protein</fullName>
    </recommendedName>
</protein>
<dbReference type="EMBL" id="CAUYUJ010015515">
    <property type="protein sequence ID" value="CAK0855051.1"/>
    <property type="molecule type" value="Genomic_DNA"/>
</dbReference>
<evidence type="ECO:0000313" key="2">
    <source>
        <dbReference type="Proteomes" id="UP001189429"/>
    </source>
</evidence>
<organism evidence="1 2">
    <name type="scientific">Prorocentrum cordatum</name>
    <dbReference type="NCBI Taxonomy" id="2364126"/>
    <lineage>
        <taxon>Eukaryota</taxon>
        <taxon>Sar</taxon>
        <taxon>Alveolata</taxon>
        <taxon>Dinophyceae</taxon>
        <taxon>Prorocentrales</taxon>
        <taxon>Prorocentraceae</taxon>
        <taxon>Prorocentrum</taxon>
    </lineage>
</organism>
<accession>A0ABN9U7D5</accession>